<evidence type="ECO:0000313" key="2">
    <source>
        <dbReference type="Proteomes" id="UP001230649"/>
    </source>
</evidence>
<evidence type="ECO:0000313" key="1">
    <source>
        <dbReference type="EMBL" id="KAJ9099593.1"/>
    </source>
</evidence>
<organism evidence="1 2">
    <name type="scientific">Naganishia adeliensis</name>
    <dbReference type="NCBI Taxonomy" id="92952"/>
    <lineage>
        <taxon>Eukaryota</taxon>
        <taxon>Fungi</taxon>
        <taxon>Dikarya</taxon>
        <taxon>Basidiomycota</taxon>
        <taxon>Agaricomycotina</taxon>
        <taxon>Tremellomycetes</taxon>
        <taxon>Filobasidiales</taxon>
        <taxon>Filobasidiaceae</taxon>
        <taxon>Naganishia</taxon>
    </lineage>
</organism>
<sequence length="204" mass="22470">MEGPDYSIHNGTTRTSSPSGDSNKVGQGAFHGDWNSTVAKDLESFTKACSDDNAEVETILPSTTRKRRSHHGTKSSEKKRAKGGTKFWSSMDQERSGALNFILNVAIDSKENKATALERVEAAVSTSEDPIKKRVIDLIEFLQSRHNTPSREGKSDSNARAALRTKVARFIARDLPGYQPDMLQSQTVLSKELDGMEADRKALE</sequence>
<gene>
    <name evidence="1" type="ORF">QFC20_005659</name>
</gene>
<comment type="caution">
    <text evidence="1">The sequence shown here is derived from an EMBL/GenBank/DDBJ whole genome shotgun (WGS) entry which is preliminary data.</text>
</comment>
<dbReference type="Proteomes" id="UP001230649">
    <property type="component" value="Unassembled WGS sequence"/>
</dbReference>
<reference evidence="1" key="1">
    <citation type="submission" date="2023-04" db="EMBL/GenBank/DDBJ databases">
        <title>Draft Genome sequencing of Naganishia species isolated from polar environments using Oxford Nanopore Technology.</title>
        <authorList>
            <person name="Leo P."/>
            <person name="Venkateswaran K."/>
        </authorList>
    </citation>
    <scope>NUCLEOTIDE SEQUENCE</scope>
    <source>
        <strain evidence="1">MNA-CCFEE 5262</strain>
    </source>
</reference>
<dbReference type="EMBL" id="JASBWS010000082">
    <property type="protein sequence ID" value="KAJ9099593.1"/>
    <property type="molecule type" value="Genomic_DNA"/>
</dbReference>
<keyword evidence="2" id="KW-1185">Reference proteome</keyword>
<protein>
    <submittedName>
        <fullName evidence="1">Uncharacterized protein</fullName>
    </submittedName>
</protein>
<proteinExistence type="predicted"/>
<accession>A0ACC2VJM7</accession>
<name>A0ACC2VJM7_9TREE</name>